<proteinExistence type="predicted"/>
<accession>A0AAV7CM50</accession>
<organism evidence="2 3">
    <name type="scientific">Engystomops pustulosus</name>
    <name type="common">Tungara frog</name>
    <name type="synonym">Physalaemus pustulosus</name>
    <dbReference type="NCBI Taxonomy" id="76066"/>
    <lineage>
        <taxon>Eukaryota</taxon>
        <taxon>Metazoa</taxon>
        <taxon>Chordata</taxon>
        <taxon>Craniata</taxon>
        <taxon>Vertebrata</taxon>
        <taxon>Euteleostomi</taxon>
        <taxon>Amphibia</taxon>
        <taxon>Batrachia</taxon>
        <taxon>Anura</taxon>
        <taxon>Neobatrachia</taxon>
        <taxon>Hyloidea</taxon>
        <taxon>Leptodactylidae</taxon>
        <taxon>Leiuperinae</taxon>
        <taxon>Engystomops</taxon>
    </lineage>
</organism>
<evidence type="ECO:0000313" key="3">
    <source>
        <dbReference type="Proteomes" id="UP000824782"/>
    </source>
</evidence>
<evidence type="ECO:0000313" key="2">
    <source>
        <dbReference type="EMBL" id="KAG8586119.1"/>
    </source>
</evidence>
<feature type="compositionally biased region" description="Basic residues" evidence="1">
    <location>
        <begin position="26"/>
        <end position="36"/>
    </location>
</feature>
<feature type="compositionally biased region" description="Basic and acidic residues" evidence="1">
    <location>
        <begin position="60"/>
        <end position="69"/>
    </location>
</feature>
<keyword evidence="3" id="KW-1185">Reference proteome</keyword>
<name>A0AAV7CM50_ENGPU</name>
<feature type="region of interest" description="Disordered" evidence="1">
    <location>
        <begin position="26"/>
        <end position="79"/>
    </location>
</feature>
<gene>
    <name evidence="2" type="ORF">GDO81_005256</name>
</gene>
<comment type="caution">
    <text evidence="2">The sequence shown here is derived from an EMBL/GenBank/DDBJ whole genome shotgun (WGS) entry which is preliminary data.</text>
</comment>
<feature type="compositionally biased region" description="Basic residues" evidence="1">
    <location>
        <begin position="70"/>
        <end position="79"/>
    </location>
</feature>
<dbReference type="AlphaFoldDB" id="A0AAV7CM50"/>
<protein>
    <submittedName>
        <fullName evidence="2">Uncharacterized protein</fullName>
    </submittedName>
</protein>
<reference evidence="2" key="1">
    <citation type="thesis" date="2020" institute="ProQuest LLC" country="789 East Eisenhower Parkway, Ann Arbor, MI, USA">
        <title>Comparative Genomics and Chromosome Evolution.</title>
        <authorList>
            <person name="Mudd A.B."/>
        </authorList>
    </citation>
    <scope>NUCLEOTIDE SEQUENCE</scope>
    <source>
        <strain evidence="2">237g6f4</strain>
        <tissue evidence="2">Blood</tissue>
    </source>
</reference>
<evidence type="ECO:0000256" key="1">
    <source>
        <dbReference type="SAM" id="MobiDB-lite"/>
    </source>
</evidence>
<sequence>MQRRWACAVDGAKYCPDCACVLETRHRRPQTLKRTKTPPIRPAGGESDVDVTSAEEEKGEDAASRDQLRSRGKKTLFKR</sequence>
<dbReference type="Proteomes" id="UP000824782">
    <property type="component" value="Unassembled WGS sequence"/>
</dbReference>
<dbReference type="EMBL" id="WNYA01000002">
    <property type="protein sequence ID" value="KAG8586119.1"/>
    <property type="molecule type" value="Genomic_DNA"/>
</dbReference>
<feature type="compositionally biased region" description="Acidic residues" evidence="1">
    <location>
        <begin position="47"/>
        <end position="59"/>
    </location>
</feature>